<dbReference type="SUPFAM" id="SSF46689">
    <property type="entry name" value="Homeodomain-like"/>
    <property type="match status" value="1"/>
</dbReference>
<keyword evidence="2" id="KW-0217">Developmental protein</keyword>
<dbReference type="Pfam" id="PF00412">
    <property type="entry name" value="LIM"/>
    <property type="match status" value="2"/>
</dbReference>
<dbReference type="InterPro" id="IPR009057">
    <property type="entry name" value="Homeodomain-like_sf"/>
</dbReference>
<dbReference type="InterPro" id="IPR001356">
    <property type="entry name" value="HD"/>
</dbReference>
<comment type="subcellular location">
    <subcellularLocation>
        <location evidence="1 10 12">Nucleus</location>
    </subcellularLocation>
</comment>
<dbReference type="GO" id="GO:0007409">
    <property type="term" value="P:axonogenesis"/>
    <property type="evidence" value="ECO:0007669"/>
    <property type="project" value="TreeGrafter"/>
</dbReference>
<dbReference type="InterPro" id="IPR001781">
    <property type="entry name" value="Znf_LIM"/>
</dbReference>
<dbReference type="SMART" id="SM00389">
    <property type="entry name" value="HOX"/>
    <property type="match status" value="1"/>
</dbReference>
<dbReference type="CDD" id="cd09366">
    <property type="entry name" value="LIM1_Isl"/>
    <property type="match status" value="1"/>
</dbReference>
<dbReference type="Gene3D" id="1.10.10.60">
    <property type="entry name" value="Homeodomain-like"/>
    <property type="match status" value="1"/>
</dbReference>
<reference evidence="16" key="1">
    <citation type="submission" date="2021-02" db="EMBL/GenBank/DDBJ databases">
        <authorList>
            <person name="Nowell W R."/>
        </authorList>
    </citation>
    <scope>NUCLEOTIDE SEQUENCE</scope>
</reference>
<dbReference type="FunFam" id="1.10.10.60:FF:000041">
    <property type="entry name" value="insulin gene enhancer protein ISL-1"/>
    <property type="match status" value="1"/>
</dbReference>
<dbReference type="GO" id="GO:0046872">
    <property type="term" value="F:metal ion binding"/>
    <property type="evidence" value="ECO:0007669"/>
    <property type="project" value="UniProtKB-KW"/>
</dbReference>
<keyword evidence="18" id="KW-1185">Reference proteome</keyword>
<keyword evidence="7 10" id="KW-0238">DNA-binding</keyword>
<evidence type="ECO:0000256" key="4">
    <source>
        <dbReference type="ARBA" id="ARBA00022737"/>
    </source>
</evidence>
<feature type="domain" description="LIM zinc-binding" evidence="14">
    <location>
        <begin position="32"/>
        <end position="94"/>
    </location>
</feature>
<evidence type="ECO:0000313" key="18">
    <source>
        <dbReference type="Proteomes" id="UP000663829"/>
    </source>
</evidence>
<dbReference type="CDD" id="cd00086">
    <property type="entry name" value="homeodomain"/>
    <property type="match status" value="1"/>
</dbReference>
<dbReference type="EMBL" id="CAJOBC010000962">
    <property type="protein sequence ID" value="CAF3643066.1"/>
    <property type="molecule type" value="Genomic_DNA"/>
</dbReference>
<dbReference type="PROSITE" id="PS50023">
    <property type="entry name" value="LIM_DOMAIN_2"/>
    <property type="match status" value="2"/>
</dbReference>
<evidence type="ECO:0000256" key="2">
    <source>
        <dbReference type="ARBA" id="ARBA00022473"/>
    </source>
</evidence>
<feature type="compositionally biased region" description="Polar residues" evidence="13">
    <location>
        <begin position="159"/>
        <end position="170"/>
    </location>
</feature>
<dbReference type="PANTHER" id="PTHR24204">
    <property type="entry name" value="INSULIN GENE ENHANCER PROTEIN"/>
    <property type="match status" value="1"/>
</dbReference>
<evidence type="ECO:0000259" key="15">
    <source>
        <dbReference type="PROSITE" id="PS50071"/>
    </source>
</evidence>
<dbReference type="Gene3D" id="2.10.110.10">
    <property type="entry name" value="Cysteine Rich Protein"/>
    <property type="match status" value="2"/>
</dbReference>
<organism evidence="16 18">
    <name type="scientific">Didymodactylos carnosus</name>
    <dbReference type="NCBI Taxonomy" id="1234261"/>
    <lineage>
        <taxon>Eukaryota</taxon>
        <taxon>Metazoa</taxon>
        <taxon>Spiralia</taxon>
        <taxon>Gnathifera</taxon>
        <taxon>Rotifera</taxon>
        <taxon>Eurotatoria</taxon>
        <taxon>Bdelloidea</taxon>
        <taxon>Philodinida</taxon>
        <taxon>Philodinidae</taxon>
        <taxon>Didymodactylos</taxon>
    </lineage>
</organism>
<proteinExistence type="predicted"/>
<keyword evidence="8 10" id="KW-0371">Homeobox</keyword>
<dbReference type="EMBL" id="CAJNOQ010000962">
    <property type="protein sequence ID" value="CAF0855329.1"/>
    <property type="molecule type" value="Genomic_DNA"/>
</dbReference>
<evidence type="ECO:0000256" key="8">
    <source>
        <dbReference type="ARBA" id="ARBA00023155"/>
    </source>
</evidence>
<dbReference type="Proteomes" id="UP000663829">
    <property type="component" value="Unassembled WGS sequence"/>
</dbReference>
<dbReference type="OrthoDB" id="125004at2759"/>
<feature type="DNA-binding region" description="Homeobox" evidence="10">
    <location>
        <begin position="242"/>
        <end position="301"/>
    </location>
</feature>
<dbReference type="GO" id="GO:0005634">
    <property type="term" value="C:nucleus"/>
    <property type="evidence" value="ECO:0007669"/>
    <property type="project" value="UniProtKB-SubCell"/>
</dbReference>
<dbReference type="GO" id="GO:0048665">
    <property type="term" value="P:neuron fate specification"/>
    <property type="evidence" value="ECO:0007669"/>
    <property type="project" value="InterPro"/>
</dbReference>
<keyword evidence="3 11" id="KW-0479">Metal-binding</keyword>
<evidence type="ECO:0000256" key="12">
    <source>
        <dbReference type="RuleBase" id="RU000682"/>
    </source>
</evidence>
<feature type="region of interest" description="Disordered" evidence="13">
    <location>
        <begin position="159"/>
        <end position="245"/>
    </location>
</feature>
<dbReference type="InterPro" id="IPR017970">
    <property type="entry name" value="Homeobox_CS"/>
</dbReference>
<dbReference type="SUPFAM" id="SSF57716">
    <property type="entry name" value="Glucocorticoid receptor-like (DNA-binding domain)"/>
    <property type="match status" value="2"/>
</dbReference>
<keyword evidence="5 11" id="KW-0862">Zinc</keyword>
<evidence type="ECO:0000256" key="11">
    <source>
        <dbReference type="PROSITE-ProRule" id="PRU00125"/>
    </source>
</evidence>
<evidence type="ECO:0000256" key="13">
    <source>
        <dbReference type="SAM" id="MobiDB-lite"/>
    </source>
</evidence>
<evidence type="ECO:0000256" key="6">
    <source>
        <dbReference type="ARBA" id="ARBA00023038"/>
    </source>
</evidence>
<dbReference type="PROSITE" id="PS00478">
    <property type="entry name" value="LIM_DOMAIN_1"/>
    <property type="match status" value="2"/>
</dbReference>
<protein>
    <submittedName>
        <fullName evidence="16">Uncharacterized protein</fullName>
    </submittedName>
</protein>
<evidence type="ECO:0000256" key="1">
    <source>
        <dbReference type="ARBA" id="ARBA00004123"/>
    </source>
</evidence>
<dbReference type="AlphaFoldDB" id="A0A813WH86"/>
<feature type="compositionally biased region" description="Low complexity" evidence="13">
    <location>
        <begin position="210"/>
        <end position="229"/>
    </location>
</feature>
<keyword evidence="9 10" id="KW-0539">Nucleus</keyword>
<evidence type="ECO:0000256" key="3">
    <source>
        <dbReference type="ARBA" id="ARBA00022723"/>
    </source>
</evidence>
<evidence type="ECO:0000256" key="7">
    <source>
        <dbReference type="ARBA" id="ARBA00023125"/>
    </source>
</evidence>
<dbReference type="InterPro" id="IPR047169">
    <property type="entry name" value="ISL1/2-like"/>
</dbReference>
<dbReference type="Pfam" id="PF00046">
    <property type="entry name" value="Homeodomain"/>
    <property type="match status" value="1"/>
</dbReference>
<feature type="domain" description="LIM zinc-binding" evidence="14">
    <location>
        <begin position="95"/>
        <end position="156"/>
    </location>
</feature>
<sequence>MKNSLKLSRYFPNRYCIDVAQNGLSCPEKSVSMCAGCGCQILDKFILKVAPDMEWHASCLKCNECGKYLDENTTCFVRDGKTYCKMDYTRLFTSKCSKCHQNFTRNDFVMRAKYKIYHTECFRCDICDKLLLPGDEYSLKENEIYCRADHDQLEKTNRYQIENISNSPARTNDCGESKNGKNHSLSAIVPSTINSANNASSSTVHRPPQTSSSSSTSSSSTITTTTNNGGNNGNHSQRKDKTTRMRTVLNEKQLLTLRTCYGANPRPDALMKEQLVEMTQLSPRVIRVWFQNKRCKDKKKSILAKQTQEQQKVLTSLGHGIPLIASSPVHNDMSIGLPPPTLVEFNINGGPWKTVSDAFTLNGPPHDFNGIVPTSTYDSLMSFPSDDESCFDTSQYSDHGSDDSRSGLHDGRLTQI</sequence>
<comment type="caution">
    <text evidence="16">The sequence shown here is derived from an EMBL/GenBank/DDBJ whole genome shotgun (WGS) entry which is preliminary data.</text>
</comment>
<dbReference type="PROSITE" id="PS50071">
    <property type="entry name" value="HOMEOBOX_2"/>
    <property type="match status" value="1"/>
</dbReference>
<evidence type="ECO:0000313" key="16">
    <source>
        <dbReference type="EMBL" id="CAF0855329.1"/>
    </source>
</evidence>
<evidence type="ECO:0000256" key="5">
    <source>
        <dbReference type="ARBA" id="ARBA00022833"/>
    </source>
</evidence>
<keyword evidence="6 11" id="KW-0440">LIM domain</keyword>
<dbReference type="InterPro" id="IPR047244">
    <property type="entry name" value="ISL1/2-like_LIM1"/>
</dbReference>
<evidence type="ECO:0000313" key="17">
    <source>
        <dbReference type="EMBL" id="CAF3643066.1"/>
    </source>
</evidence>
<dbReference type="Proteomes" id="UP000681722">
    <property type="component" value="Unassembled WGS sequence"/>
</dbReference>
<dbReference type="SMART" id="SM00132">
    <property type="entry name" value="LIM"/>
    <property type="match status" value="2"/>
</dbReference>
<feature type="compositionally biased region" description="Polar residues" evidence="13">
    <location>
        <begin position="182"/>
        <end position="193"/>
    </location>
</feature>
<feature type="domain" description="Homeobox" evidence="15">
    <location>
        <begin position="240"/>
        <end position="300"/>
    </location>
</feature>
<dbReference type="GO" id="GO:0000981">
    <property type="term" value="F:DNA-binding transcription factor activity, RNA polymerase II-specific"/>
    <property type="evidence" value="ECO:0007669"/>
    <property type="project" value="InterPro"/>
</dbReference>
<dbReference type="PROSITE" id="PS00027">
    <property type="entry name" value="HOMEOBOX_1"/>
    <property type="match status" value="1"/>
</dbReference>
<evidence type="ECO:0000256" key="10">
    <source>
        <dbReference type="PROSITE-ProRule" id="PRU00108"/>
    </source>
</evidence>
<evidence type="ECO:0000256" key="9">
    <source>
        <dbReference type="ARBA" id="ARBA00023242"/>
    </source>
</evidence>
<dbReference type="PANTHER" id="PTHR24204:SF8">
    <property type="entry name" value="TAILUP, ISOFORM A"/>
    <property type="match status" value="1"/>
</dbReference>
<name>A0A813WH86_9BILA</name>
<feature type="compositionally biased region" description="Basic and acidic residues" evidence="13">
    <location>
        <begin position="399"/>
        <end position="416"/>
    </location>
</feature>
<keyword evidence="4" id="KW-0677">Repeat</keyword>
<gene>
    <name evidence="16" type="ORF">GPM918_LOCUS6296</name>
    <name evidence="17" type="ORF">SRO942_LOCUS6296</name>
</gene>
<evidence type="ECO:0000259" key="14">
    <source>
        <dbReference type="PROSITE" id="PS50023"/>
    </source>
</evidence>
<dbReference type="FunFam" id="2.10.110.10:FF:000034">
    <property type="entry name" value="Insulin gene enhancer protein ISL"/>
    <property type="match status" value="1"/>
</dbReference>
<accession>A0A813WH86</accession>
<dbReference type="GO" id="GO:0045944">
    <property type="term" value="P:positive regulation of transcription by RNA polymerase II"/>
    <property type="evidence" value="ECO:0007669"/>
    <property type="project" value="InterPro"/>
</dbReference>
<feature type="region of interest" description="Disordered" evidence="13">
    <location>
        <begin position="391"/>
        <end position="416"/>
    </location>
</feature>
<dbReference type="GO" id="GO:0003677">
    <property type="term" value="F:DNA binding"/>
    <property type="evidence" value="ECO:0007669"/>
    <property type="project" value="UniProtKB-UniRule"/>
</dbReference>